<keyword evidence="3" id="KW-1185">Reference proteome</keyword>
<sequence length="226" mass="25185">MVAKSDHLTGTAIELSLPVANGRLFRHAATSDILDLLAANPHTAFSVRDLRRVTDQSASSVTDAVDLLDETDLITITYDGNRKLVQINRKRLSHPDDPLLQIPQTEFRDPVRTIVDRITQELADVRGIVLFGSVARGEADRRSDIDCFVLVDDEQARAQQTAHEIASELSEQRFDGDRFKFQVLVESTDTAPRYGDRLRDIFASSLTLVDSEVLQALKSEVLTNGR</sequence>
<organism evidence="2 3">
    <name type="scientific">Haladaptatus pallidirubidus</name>
    <dbReference type="NCBI Taxonomy" id="1008152"/>
    <lineage>
        <taxon>Archaea</taxon>
        <taxon>Methanobacteriati</taxon>
        <taxon>Methanobacteriota</taxon>
        <taxon>Stenosarchaea group</taxon>
        <taxon>Halobacteria</taxon>
        <taxon>Halobacteriales</taxon>
        <taxon>Haladaptataceae</taxon>
        <taxon>Haladaptatus</taxon>
    </lineage>
</organism>
<dbReference type="AlphaFoldDB" id="A0AAV3USJ1"/>
<dbReference type="PANTHER" id="PTHR33933:SF1">
    <property type="entry name" value="PROTEIN ADENYLYLTRANSFERASE MNTA-RELATED"/>
    <property type="match status" value="1"/>
</dbReference>
<gene>
    <name evidence="2" type="ORF">GCM10025751_57820</name>
</gene>
<dbReference type="SUPFAM" id="SSF46785">
    <property type="entry name" value="Winged helix' DNA-binding domain"/>
    <property type="match status" value="1"/>
</dbReference>
<dbReference type="GO" id="GO:0016779">
    <property type="term" value="F:nucleotidyltransferase activity"/>
    <property type="evidence" value="ECO:0007669"/>
    <property type="project" value="InterPro"/>
</dbReference>
<dbReference type="CDD" id="cd05403">
    <property type="entry name" value="NT_KNTase_like"/>
    <property type="match status" value="1"/>
</dbReference>
<evidence type="ECO:0000313" key="2">
    <source>
        <dbReference type="EMBL" id="GAA5066174.1"/>
    </source>
</evidence>
<evidence type="ECO:0000259" key="1">
    <source>
        <dbReference type="Pfam" id="PF01909"/>
    </source>
</evidence>
<evidence type="ECO:0000313" key="3">
    <source>
        <dbReference type="Proteomes" id="UP001501729"/>
    </source>
</evidence>
<dbReference type="InterPro" id="IPR002934">
    <property type="entry name" value="Polymerase_NTP_transf_dom"/>
</dbReference>
<dbReference type="PANTHER" id="PTHR33933">
    <property type="entry name" value="NUCLEOTIDYLTRANSFERASE"/>
    <property type="match status" value="1"/>
</dbReference>
<dbReference type="InterPro" id="IPR036390">
    <property type="entry name" value="WH_DNA-bd_sf"/>
</dbReference>
<dbReference type="Pfam" id="PF01909">
    <property type="entry name" value="NTP_transf_2"/>
    <property type="match status" value="1"/>
</dbReference>
<dbReference type="InterPro" id="IPR052548">
    <property type="entry name" value="Type_VII_TA_antitoxin"/>
</dbReference>
<proteinExistence type="predicted"/>
<dbReference type="GeneID" id="68617393"/>
<dbReference type="Proteomes" id="UP001501729">
    <property type="component" value="Unassembled WGS sequence"/>
</dbReference>
<comment type="caution">
    <text evidence="2">The sequence shown here is derived from an EMBL/GenBank/DDBJ whole genome shotgun (WGS) entry which is preliminary data.</text>
</comment>
<accession>A0AAV3USJ1</accession>
<dbReference type="SUPFAM" id="SSF81301">
    <property type="entry name" value="Nucleotidyltransferase"/>
    <property type="match status" value="1"/>
</dbReference>
<dbReference type="EMBL" id="BAABKX010000030">
    <property type="protein sequence ID" value="GAA5066174.1"/>
    <property type="molecule type" value="Genomic_DNA"/>
</dbReference>
<dbReference type="RefSeq" id="WP_227779228.1">
    <property type="nucleotide sequence ID" value="NZ_BAABKX010000030.1"/>
</dbReference>
<feature type="domain" description="Polymerase nucleotidyl transferase" evidence="1">
    <location>
        <begin position="118"/>
        <end position="171"/>
    </location>
</feature>
<protein>
    <recommendedName>
        <fullName evidence="1">Polymerase nucleotidyl transferase domain-containing protein</fullName>
    </recommendedName>
</protein>
<reference evidence="2 3" key="1">
    <citation type="journal article" date="2019" name="Int. J. Syst. Evol. Microbiol.">
        <title>The Global Catalogue of Microorganisms (GCM) 10K type strain sequencing project: providing services to taxonomists for standard genome sequencing and annotation.</title>
        <authorList>
            <consortium name="The Broad Institute Genomics Platform"/>
            <consortium name="The Broad Institute Genome Sequencing Center for Infectious Disease"/>
            <person name="Wu L."/>
            <person name="Ma J."/>
        </authorList>
    </citation>
    <scope>NUCLEOTIDE SEQUENCE [LARGE SCALE GENOMIC DNA]</scope>
    <source>
        <strain evidence="2 3">JCM 17504</strain>
    </source>
</reference>
<name>A0AAV3USJ1_9EURY</name>
<dbReference type="InterPro" id="IPR043519">
    <property type="entry name" value="NT_sf"/>
</dbReference>
<dbReference type="Gene3D" id="3.30.460.10">
    <property type="entry name" value="Beta Polymerase, domain 2"/>
    <property type="match status" value="1"/>
</dbReference>